<evidence type="ECO:0000256" key="1">
    <source>
        <dbReference type="ARBA" id="ARBA00004651"/>
    </source>
</evidence>
<accession>A0ABW4Y695</accession>
<keyword evidence="6" id="KW-0472">Membrane</keyword>
<sequence>MDFAIRFFVFFGFWTILAGWDPSSWVIGLPAVLFASWVYGRLARDSARPGIGQILAFLPFFLRESFRGGADVARRILRPRMRIAPGFQTYRMRLSQPAARVLFLDCISLLPGSLSADRHQDVIQVHLLDASLDVTPELADLERRVAAIFGEHLEPPAHV</sequence>
<dbReference type="EMBL" id="JBHUHX010000004">
    <property type="protein sequence ID" value="MFD2110546.1"/>
    <property type="molecule type" value="Genomic_DNA"/>
</dbReference>
<dbReference type="PANTHER" id="PTHR34584">
    <property type="entry name" value="NA(+)/H(+) ANTIPORTER SUBUNIT E1"/>
    <property type="match status" value="1"/>
</dbReference>
<keyword evidence="5" id="KW-1133">Transmembrane helix</keyword>
<dbReference type="InterPro" id="IPR002758">
    <property type="entry name" value="Cation_antiport_E"/>
</dbReference>
<dbReference type="PANTHER" id="PTHR34584:SF1">
    <property type="entry name" value="NA(+)_H(+) ANTIPORTER SUBUNIT E1"/>
    <property type="match status" value="1"/>
</dbReference>
<organism evidence="7 8">
    <name type="scientific">Thiorhodococcus fuscus</name>
    <dbReference type="NCBI Taxonomy" id="527200"/>
    <lineage>
        <taxon>Bacteria</taxon>
        <taxon>Pseudomonadati</taxon>
        <taxon>Pseudomonadota</taxon>
        <taxon>Gammaproteobacteria</taxon>
        <taxon>Chromatiales</taxon>
        <taxon>Chromatiaceae</taxon>
        <taxon>Thiorhodococcus</taxon>
    </lineage>
</organism>
<protein>
    <submittedName>
        <fullName evidence="7">Na+/H+ antiporter subunit E</fullName>
    </submittedName>
</protein>
<proteinExistence type="inferred from homology"/>
<dbReference type="Pfam" id="PF01899">
    <property type="entry name" value="MNHE"/>
    <property type="match status" value="1"/>
</dbReference>
<evidence type="ECO:0000256" key="4">
    <source>
        <dbReference type="ARBA" id="ARBA00022692"/>
    </source>
</evidence>
<evidence type="ECO:0000313" key="8">
    <source>
        <dbReference type="Proteomes" id="UP001597337"/>
    </source>
</evidence>
<name>A0ABW4Y695_9GAMM</name>
<keyword evidence="8" id="KW-1185">Reference proteome</keyword>
<comment type="caution">
    <text evidence="7">The sequence shown here is derived from an EMBL/GenBank/DDBJ whole genome shotgun (WGS) entry which is preliminary data.</text>
</comment>
<dbReference type="Proteomes" id="UP001597337">
    <property type="component" value="Unassembled WGS sequence"/>
</dbReference>
<dbReference type="RefSeq" id="WP_386022274.1">
    <property type="nucleotide sequence ID" value="NZ_JBHUHX010000004.1"/>
</dbReference>
<gene>
    <name evidence="7" type="ORF">ACFSJC_01670</name>
</gene>
<comment type="subcellular location">
    <subcellularLocation>
        <location evidence="1">Cell membrane</location>
        <topology evidence="1">Multi-pass membrane protein</topology>
    </subcellularLocation>
</comment>
<keyword evidence="3" id="KW-1003">Cell membrane</keyword>
<reference evidence="8" key="1">
    <citation type="journal article" date="2019" name="Int. J. Syst. Evol. Microbiol.">
        <title>The Global Catalogue of Microorganisms (GCM) 10K type strain sequencing project: providing services to taxonomists for standard genome sequencing and annotation.</title>
        <authorList>
            <consortium name="The Broad Institute Genomics Platform"/>
            <consortium name="The Broad Institute Genome Sequencing Center for Infectious Disease"/>
            <person name="Wu L."/>
            <person name="Ma J."/>
        </authorList>
    </citation>
    <scope>NUCLEOTIDE SEQUENCE [LARGE SCALE GENOMIC DNA]</scope>
    <source>
        <strain evidence="8">KACC 12597</strain>
    </source>
</reference>
<evidence type="ECO:0000256" key="6">
    <source>
        <dbReference type="ARBA" id="ARBA00023136"/>
    </source>
</evidence>
<evidence type="ECO:0000256" key="3">
    <source>
        <dbReference type="ARBA" id="ARBA00022475"/>
    </source>
</evidence>
<evidence type="ECO:0000256" key="2">
    <source>
        <dbReference type="ARBA" id="ARBA00006228"/>
    </source>
</evidence>
<keyword evidence="4" id="KW-0812">Transmembrane</keyword>
<evidence type="ECO:0000256" key="5">
    <source>
        <dbReference type="ARBA" id="ARBA00022989"/>
    </source>
</evidence>
<evidence type="ECO:0000313" key="7">
    <source>
        <dbReference type="EMBL" id="MFD2110546.1"/>
    </source>
</evidence>
<comment type="similarity">
    <text evidence="2">Belongs to the CPA3 antiporters (TC 2.A.63) subunit E family.</text>
</comment>